<dbReference type="PRINTS" id="PR00081">
    <property type="entry name" value="GDHRDH"/>
</dbReference>
<dbReference type="GO" id="GO:0004316">
    <property type="term" value="F:3-oxoacyl-[acyl-carrier-protein] reductase (NADPH) activity"/>
    <property type="evidence" value="ECO:0007669"/>
    <property type="project" value="UniProtKB-EC"/>
</dbReference>
<sequence>MDKRVLITGCSRGIGRGVALCLAKAGYKIVCNARRKSDELEYLKAELGENFSAELIFDVSDTMAAKEQITMDIEQNGAYYAVVLNAGIIADNTFVALSDDEWKGVINVNLHSFYNVLHPALMPMIRLKRPGRIVAISSVSGVIGNRGQSNYAASKGGLDAAIKSLAIELASRNITVNSIACGVIQTDMTSEINEDFIKFAVPARRAGRVDEVSGVVEFLLSDSASYITRQVIGVNGGLC</sequence>
<dbReference type="InterPro" id="IPR050259">
    <property type="entry name" value="SDR"/>
</dbReference>
<dbReference type="PANTHER" id="PTHR42879">
    <property type="entry name" value="3-OXOACYL-(ACYL-CARRIER-PROTEIN) REDUCTASE"/>
    <property type="match status" value="1"/>
</dbReference>
<reference evidence="3 4" key="1">
    <citation type="submission" date="2020-11" db="EMBL/GenBank/DDBJ databases">
        <authorList>
            <person name="Peeters C."/>
        </authorList>
    </citation>
    <scope>NUCLEOTIDE SEQUENCE [LARGE SCALE GENOMIC DNA]</scope>
    <source>
        <strain evidence="3 4">LMG 8286</strain>
    </source>
</reference>
<evidence type="ECO:0000256" key="1">
    <source>
        <dbReference type="ARBA" id="ARBA00006484"/>
    </source>
</evidence>
<evidence type="ECO:0000313" key="4">
    <source>
        <dbReference type="Proteomes" id="UP000789359"/>
    </source>
</evidence>
<keyword evidence="4" id="KW-1185">Reference proteome</keyword>
<dbReference type="PANTHER" id="PTHR42879:SF2">
    <property type="entry name" value="3-OXOACYL-[ACYL-CARRIER-PROTEIN] REDUCTASE FABG"/>
    <property type="match status" value="1"/>
</dbReference>
<evidence type="ECO:0000313" key="3">
    <source>
        <dbReference type="EMBL" id="CAD7286178.1"/>
    </source>
</evidence>
<dbReference type="PRINTS" id="PR00080">
    <property type="entry name" value="SDRFAMILY"/>
</dbReference>
<accession>A0ABM8Q053</accession>
<dbReference type="SUPFAM" id="SSF51735">
    <property type="entry name" value="NAD(P)-binding Rossmann-fold domains"/>
    <property type="match status" value="1"/>
</dbReference>
<dbReference type="EC" id="1.1.1.100" evidence="3"/>
<comment type="similarity">
    <text evidence="1">Belongs to the short-chain dehydrogenases/reductases (SDR) family.</text>
</comment>
<dbReference type="Proteomes" id="UP000789359">
    <property type="component" value="Unassembled WGS sequence"/>
</dbReference>
<dbReference type="InterPro" id="IPR002347">
    <property type="entry name" value="SDR_fam"/>
</dbReference>
<proteinExistence type="inferred from homology"/>
<dbReference type="RefSeq" id="WP_230055830.1">
    <property type="nucleotide sequence ID" value="NZ_CAJHOE010000001.1"/>
</dbReference>
<dbReference type="Pfam" id="PF13561">
    <property type="entry name" value="adh_short_C2"/>
    <property type="match status" value="1"/>
</dbReference>
<dbReference type="InterPro" id="IPR036291">
    <property type="entry name" value="NAD(P)-bd_dom_sf"/>
</dbReference>
<protein>
    <submittedName>
        <fullName evidence="3">3-oxoacyl-[acyl-carrier-protein] reductase FabG</fullName>
        <ecNumber evidence="3">1.1.1.100</ecNumber>
    </submittedName>
</protein>
<gene>
    <name evidence="3" type="primary">fabG_1</name>
    <name evidence="3" type="ORF">LMG8286_00009</name>
</gene>
<evidence type="ECO:0000259" key="2">
    <source>
        <dbReference type="SMART" id="SM00822"/>
    </source>
</evidence>
<dbReference type="NCBIfam" id="NF004200">
    <property type="entry name" value="PRK05653.1-5"/>
    <property type="match status" value="1"/>
</dbReference>
<feature type="domain" description="Ketoreductase" evidence="2">
    <location>
        <begin position="3"/>
        <end position="187"/>
    </location>
</feature>
<dbReference type="EMBL" id="CAJHOE010000001">
    <property type="protein sequence ID" value="CAD7286178.1"/>
    <property type="molecule type" value="Genomic_DNA"/>
</dbReference>
<comment type="caution">
    <text evidence="3">The sequence shown here is derived from an EMBL/GenBank/DDBJ whole genome shotgun (WGS) entry which is preliminary data.</text>
</comment>
<name>A0ABM8Q053_9BACT</name>
<dbReference type="InterPro" id="IPR057326">
    <property type="entry name" value="KR_dom"/>
</dbReference>
<organism evidence="3 4">
    <name type="scientific">Campylobacter suis</name>
    <dbReference type="NCBI Taxonomy" id="2790657"/>
    <lineage>
        <taxon>Bacteria</taxon>
        <taxon>Pseudomonadati</taxon>
        <taxon>Campylobacterota</taxon>
        <taxon>Epsilonproteobacteria</taxon>
        <taxon>Campylobacterales</taxon>
        <taxon>Campylobacteraceae</taxon>
        <taxon>Campylobacter</taxon>
    </lineage>
</organism>
<dbReference type="SMART" id="SM00822">
    <property type="entry name" value="PKS_KR"/>
    <property type="match status" value="1"/>
</dbReference>
<keyword evidence="3" id="KW-0560">Oxidoreductase</keyword>
<dbReference type="Gene3D" id="3.40.50.720">
    <property type="entry name" value="NAD(P)-binding Rossmann-like Domain"/>
    <property type="match status" value="1"/>
</dbReference>